<gene>
    <name evidence="2" type="ORF">OLC1_LOCUS14464</name>
</gene>
<keyword evidence="1" id="KW-0472">Membrane</keyword>
<dbReference type="AlphaFoldDB" id="A0AAV1DG96"/>
<keyword evidence="3" id="KW-1185">Reference proteome</keyword>
<evidence type="ECO:0000313" key="3">
    <source>
        <dbReference type="Proteomes" id="UP001161247"/>
    </source>
</evidence>
<sequence>MSASGGSSNNGGNSNGGNRSYLQYERLICNKCGMYCNFGISATYKNPGRLYHDCPNHGFVGWAIPIGTANGFGLSEARRHCGRIERSSEFIGNDDGDAGSNGGSRRNCNCNFVNNANVLLNLASLFCILLVVMVLVTRD</sequence>
<evidence type="ECO:0000256" key="1">
    <source>
        <dbReference type="SAM" id="Phobius"/>
    </source>
</evidence>
<organism evidence="2 3">
    <name type="scientific">Oldenlandia corymbosa var. corymbosa</name>
    <dbReference type="NCBI Taxonomy" id="529605"/>
    <lineage>
        <taxon>Eukaryota</taxon>
        <taxon>Viridiplantae</taxon>
        <taxon>Streptophyta</taxon>
        <taxon>Embryophyta</taxon>
        <taxon>Tracheophyta</taxon>
        <taxon>Spermatophyta</taxon>
        <taxon>Magnoliopsida</taxon>
        <taxon>eudicotyledons</taxon>
        <taxon>Gunneridae</taxon>
        <taxon>Pentapetalae</taxon>
        <taxon>asterids</taxon>
        <taxon>lamiids</taxon>
        <taxon>Gentianales</taxon>
        <taxon>Rubiaceae</taxon>
        <taxon>Rubioideae</taxon>
        <taxon>Spermacoceae</taxon>
        <taxon>Hedyotis-Oldenlandia complex</taxon>
        <taxon>Oldenlandia</taxon>
    </lineage>
</organism>
<proteinExistence type="predicted"/>
<protein>
    <submittedName>
        <fullName evidence="2">OLC1v1004874C1</fullName>
    </submittedName>
</protein>
<dbReference type="EMBL" id="OX459122">
    <property type="protein sequence ID" value="CAI9105857.1"/>
    <property type="molecule type" value="Genomic_DNA"/>
</dbReference>
<keyword evidence="1" id="KW-0812">Transmembrane</keyword>
<keyword evidence="1" id="KW-1133">Transmembrane helix</keyword>
<reference evidence="2" key="1">
    <citation type="submission" date="2023-03" db="EMBL/GenBank/DDBJ databases">
        <authorList>
            <person name="Julca I."/>
        </authorList>
    </citation>
    <scope>NUCLEOTIDE SEQUENCE</scope>
</reference>
<dbReference type="Proteomes" id="UP001161247">
    <property type="component" value="Chromosome 5"/>
</dbReference>
<evidence type="ECO:0000313" key="2">
    <source>
        <dbReference type="EMBL" id="CAI9105857.1"/>
    </source>
</evidence>
<feature type="transmembrane region" description="Helical" evidence="1">
    <location>
        <begin position="118"/>
        <end position="136"/>
    </location>
</feature>
<accession>A0AAV1DG96</accession>
<name>A0AAV1DG96_OLDCO</name>